<dbReference type="SUPFAM" id="SSF109604">
    <property type="entry name" value="HD-domain/PDEase-like"/>
    <property type="match status" value="1"/>
</dbReference>
<dbReference type="EMBL" id="JAMTCO010000010">
    <property type="protein sequence ID" value="MCP2271659.1"/>
    <property type="molecule type" value="Genomic_DNA"/>
</dbReference>
<reference evidence="1 2" key="1">
    <citation type="submission" date="2022-06" db="EMBL/GenBank/DDBJ databases">
        <title>Genomic Encyclopedia of Archaeal and Bacterial Type Strains, Phase II (KMG-II): from individual species to whole genera.</title>
        <authorList>
            <person name="Goeker M."/>
        </authorList>
    </citation>
    <scope>NUCLEOTIDE SEQUENCE [LARGE SCALE GENOMIC DNA]</scope>
    <source>
        <strain evidence="1 2">DSM 44255</strain>
    </source>
</reference>
<evidence type="ECO:0000313" key="1">
    <source>
        <dbReference type="EMBL" id="MCP2271659.1"/>
    </source>
</evidence>
<proteinExistence type="predicted"/>
<dbReference type="InterPro" id="IPR009218">
    <property type="entry name" value="HD_phosphohydro"/>
</dbReference>
<comment type="caution">
    <text evidence="1">The sequence shown here is derived from an EMBL/GenBank/DDBJ whole genome shotgun (WGS) entry which is preliminary data.</text>
</comment>
<accession>A0ABT1IG91</accession>
<evidence type="ECO:0000313" key="2">
    <source>
        <dbReference type="Proteomes" id="UP001205185"/>
    </source>
</evidence>
<organism evidence="1 2">
    <name type="scientific">Actinokineospora diospyrosa</name>
    <dbReference type="NCBI Taxonomy" id="103728"/>
    <lineage>
        <taxon>Bacteria</taxon>
        <taxon>Bacillati</taxon>
        <taxon>Actinomycetota</taxon>
        <taxon>Actinomycetes</taxon>
        <taxon>Pseudonocardiales</taxon>
        <taxon>Pseudonocardiaceae</taxon>
        <taxon>Actinokineospora</taxon>
    </lineage>
</organism>
<protein>
    <submittedName>
        <fullName evidence="1">Metal-dependent phosphohydrolase, HD superfamily</fullName>
    </submittedName>
</protein>
<sequence length="224" mass="24516">MILRGWGGTTVFRLFEGLGVGATLRGMVLNRWAGLGLDEGLGRVLVGRWSEPHRRYHGIGHLEAVLSGVDLLAEHAADPDLVRLAAWYHDAVYRGAPDDEERSARLVEVELPDAGVDAGSVAEVARLVRLTAGHRTVPGDRNGEVLCDADLAVLGSDGYWAYVEAVREEYRHVPDEAFRVGRAAVLQGLLELPSLYRTPLAQERWEVAARKNLVAELEARGPLL</sequence>
<dbReference type="PANTHER" id="PTHR21174:SF0">
    <property type="entry name" value="HD PHOSPHOHYDROLASE FAMILY PROTEIN-RELATED"/>
    <property type="match status" value="1"/>
</dbReference>
<name>A0ABT1IG91_9PSEU</name>
<keyword evidence="2" id="KW-1185">Reference proteome</keyword>
<dbReference type="Gene3D" id="1.10.3210.10">
    <property type="entry name" value="Hypothetical protein af1432"/>
    <property type="match status" value="1"/>
</dbReference>
<gene>
    <name evidence="1" type="ORF">LV75_004173</name>
</gene>
<dbReference type="Proteomes" id="UP001205185">
    <property type="component" value="Unassembled WGS sequence"/>
</dbReference>
<dbReference type="PANTHER" id="PTHR21174">
    <property type="match status" value="1"/>
</dbReference>